<gene>
    <name evidence="8" type="ORF">H8792_010210</name>
</gene>
<comment type="cofactor">
    <cofactor evidence="6">
        <name>Mg(2+)</name>
        <dbReference type="ChEBI" id="CHEBI:18420"/>
    </cofactor>
</comment>
<dbReference type="Gene3D" id="2.40.340.10">
    <property type="entry name" value="MoeA, C-terminal, domain IV"/>
    <property type="match status" value="1"/>
</dbReference>
<dbReference type="SUPFAM" id="SSF63882">
    <property type="entry name" value="MoeA N-terminal region -like"/>
    <property type="match status" value="1"/>
</dbReference>
<keyword evidence="6" id="KW-0479">Metal-binding</keyword>
<dbReference type="PANTHER" id="PTHR10192">
    <property type="entry name" value="MOLYBDOPTERIN BIOSYNTHESIS PROTEIN"/>
    <property type="match status" value="1"/>
</dbReference>
<evidence type="ECO:0000256" key="6">
    <source>
        <dbReference type="RuleBase" id="RU365090"/>
    </source>
</evidence>
<dbReference type="Gene3D" id="3.90.105.10">
    <property type="entry name" value="Molybdopterin biosynthesis moea protein, domain 2"/>
    <property type="match status" value="1"/>
</dbReference>
<reference evidence="8 9" key="2">
    <citation type="submission" date="2020-11" db="EMBL/GenBank/DDBJ databases">
        <title>Sulfur oxidizing isolate from Hospital Hole Sinkhole.</title>
        <authorList>
            <person name="Scott K.M."/>
        </authorList>
    </citation>
    <scope>NUCLEOTIDE SEQUENCE [LARGE SCALE GENOMIC DNA]</scope>
    <source>
        <strain evidence="8 9">HH1</strain>
    </source>
</reference>
<proteinExistence type="inferred from homology"/>
<comment type="similarity">
    <text evidence="3 6">Belongs to the MoeA family.</text>
</comment>
<evidence type="ECO:0000256" key="3">
    <source>
        <dbReference type="ARBA" id="ARBA00010763"/>
    </source>
</evidence>
<reference evidence="8 9" key="1">
    <citation type="submission" date="2020-06" db="EMBL/GenBank/DDBJ databases">
        <authorList>
            <person name="Scott K."/>
        </authorList>
    </citation>
    <scope>NUCLEOTIDE SEQUENCE [LARGE SCALE GENOMIC DNA]</scope>
    <source>
        <strain evidence="8 9">HH1</strain>
    </source>
</reference>
<accession>A0ABS0BY39</accession>
<dbReference type="Gene3D" id="3.40.980.10">
    <property type="entry name" value="MoaB/Mog-like domain"/>
    <property type="match status" value="1"/>
</dbReference>
<evidence type="ECO:0000259" key="7">
    <source>
        <dbReference type="SMART" id="SM00852"/>
    </source>
</evidence>
<keyword evidence="9" id="KW-1185">Reference proteome</keyword>
<evidence type="ECO:0000256" key="5">
    <source>
        <dbReference type="ARBA" id="ARBA00047317"/>
    </source>
</evidence>
<dbReference type="CDD" id="cd00887">
    <property type="entry name" value="MoeA"/>
    <property type="match status" value="1"/>
</dbReference>
<dbReference type="SUPFAM" id="SSF53218">
    <property type="entry name" value="Molybdenum cofactor biosynthesis proteins"/>
    <property type="match status" value="1"/>
</dbReference>
<evidence type="ECO:0000256" key="4">
    <source>
        <dbReference type="ARBA" id="ARBA00023150"/>
    </source>
</evidence>
<dbReference type="InterPro" id="IPR036425">
    <property type="entry name" value="MoaB/Mog-like_dom_sf"/>
</dbReference>
<comment type="catalytic activity">
    <reaction evidence="5">
        <text>adenylyl-molybdopterin + molybdate = Mo-molybdopterin + AMP + H(+)</text>
        <dbReference type="Rhea" id="RHEA:35047"/>
        <dbReference type="ChEBI" id="CHEBI:15378"/>
        <dbReference type="ChEBI" id="CHEBI:36264"/>
        <dbReference type="ChEBI" id="CHEBI:62727"/>
        <dbReference type="ChEBI" id="CHEBI:71302"/>
        <dbReference type="ChEBI" id="CHEBI:456215"/>
        <dbReference type="EC" id="2.10.1.1"/>
    </reaction>
</comment>
<comment type="caution">
    <text evidence="8">The sequence shown here is derived from an EMBL/GenBank/DDBJ whole genome shotgun (WGS) entry which is preliminary data.</text>
</comment>
<dbReference type="SMART" id="SM00852">
    <property type="entry name" value="MoCF_biosynth"/>
    <property type="match status" value="1"/>
</dbReference>
<protein>
    <recommendedName>
        <fullName evidence="6">Molybdopterin molybdenumtransferase</fullName>
        <ecNumber evidence="6">2.10.1.1</ecNumber>
    </recommendedName>
</protein>
<evidence type="ECO:0000313" key="8">
    <source>
        <dbReference type="EMBL" id="MBF6058713.1"/>
    </source>
</evidence>
<dbReference type="Pfam" id="PF03453">
    <property type="entry name" value="MoeA_N"/>
    <property type="match status" value="1"/>
</dbReference>
<sequence length="410" mass="44625">MSGVLDPLQEFQAIKAWLLAQAKAINESETVCLLDANARVLAEAIHSPISLPALPTSAMDGYVVSKQCLENGFPARLPVLGTLFAGADIPASLPQDAAYKVMTGAALPGNAGLVIPVEEAQLLDDYLLLDTNKFRKSHIKQVGCDLSEGELLLEKGVVLGAREIGLLASCGIAACPVLRRPKVLIAVGGDELQSPGVPLQAGQIYDANSWWLQAELTELGCEVVAVLSWQDDLPSMQSSLRPRLEQIDLVISVGGVSVGDRDFVYDCLQNLGEEARSCRWRLNMKPAKPLAYATWKQNAGAVKHWLALPGNPVAAFMSFQLFAEPFIQSLSGKKSGSKKSCLAQMVQNVKADPHKLLWMQVRETQEGLEVIRQNSSSRLLDLTLADGYLCMPPNCDLEAGQTVEYWRYRR</sequence>
<comment type="function">
    <text evidence="1 6">Catalyzes the insertion of molybdate into adenylated molybdopterin with the concomitant release of AMP.</text>
</comment>
<dbReference type="InterPro" id="IPR038987">
    <property type="entry name" value="MoeA-like"/>
</dbReference>
<feature type="domain" description="MoaB/Mog" evidence="7">
    <location>
        <begin position="184"/>
        <end position="329"/>
    </location>
</feature>
<keyword evidence="4 6" id="KW-0501">Molybdenum cofactor biosynthesis</keyword>
<dbReference type="InterPro" id="IPR001453">
    <property type="entry name" value="MoaB/Mog_dom"/>
</dbReference>
<dbReference type="RefSeq" id="WP_185978860.1">
    <property type="nucleotide sequence ID" value="NZ_JACBGI020000025.1"/>
</dbReference>
<evidence type="ECO:0000313" key="9">
    <source>
        <dbReference type="Proteomes" id="UP001193680"/>
    </source>
</evidence>
<dbReference type="Pfam" id="PF00994">
    <property type="entry name" value="MoCF_biosynth"/>
    <property type="match status" value="1"/>
</dbReference>
<name>A0ABS0BY39_9GAMM</name>
<dbReference type="InterPro" id="IPR036688">
    <property type="entry name" value="MoeA_C_domain_IV_sf"/>
</dbReference>
<dbReference type="Pfam" id="PF03454">
    <property type="entry name" value="MoeA_C"/>
    <property type="match status" value="1"/>
</dbReference>
<organism evidence="8 9">
    <name type="scientific">Thiomicrorhabdus heinhorstiae</name>
    <dbReference type="NCBI Taxonomy" id="2748010"/>
    <lineage>
        <taxon>Bacteria</taxon>
        <taxon>Pseudomonadati</taxon>
        <taxon>Pseudomonadota</taxon>
        <taxon>Gammaproteobacteria</taxon>
        <taxon>Thiotrichales</taxon>
        <taxon>Piscirickettsiaceae</taxon>
        <taxon>Thiomicrorhabdus</taxon>
    </lineage>
</organism>
<dbReference type="PANTHER" id="PTHR10192:SF5">
    <property type="entry name" value="GEPHYRIN"/>
    <property type="match status" value="1"/>
</dbReference>
<keyword evidence="6" id="KW-0808">Transferase</keyword>
<dbReference type="SUPFAM" id="SSF63867">
    <property type="entry name" value="MoeA C-terminal domain-like"/>
    <property type="match status" value="1"/>
</dbReference>
<keyword evidence="6" id="KW-0500">Molybdenum</keyword>
<comment type="pathway">
    <text evidence="2 6">Cofactor biosynthesis; molybdopterin biosynthesis.</text>
</comment>
<keyword evidence="6" id="KW-0460">Magnesium</keyword>
<evidence type="ECO:0000256" key="1">
    <source>
        <dbReference type="ARBA" id="ARBA00002901"/>
    </source>
</evidence>
<dbReference type="Gene3D" id="2.170.190.11">
    <property type="entry name" value="Molybdopterin biosynthesis moea protein, domain 3"/>
    <property type="match status" value="1"/>
</dbReference>
<dbReference type="InterPro" id="IPR005110">
    <property type="entry name" value="MoeA_linker/N"/>
</dbReference>
<dbReference type="InterPro" id="IPR005111">
    <property type="entry name" value="MoeA_C_domain_IV"/>
</dbReference>
<dbReference type="Proteomes" id="UP001193680">
    <property type="component" value="Unassembled WGS sequence"/>
</dbReference>
<dbReference type="EMBL" id="JACBGI020000025">
    <property type="protein sequence ID" value="MBF6058713.1"/>
    <property type="molecule type" value="Genomic_DNA"/>
</dbReference>
<evidence type="ECO:0000256" key="2">
    <source>
        <dbReference type="ARBA" id="ARBA00005046"/>
    </source>
</evidence>
<dbReference type="EC" id="2.10.1.1" evidence="6"/>
<dbReference type="InterPro" id="IPR036135">
    <property type="entry name" value="MoeA_linker/N_sf"/>
</dbReference>